<keyword evidence="1" id="KW-0479">Metal-binding</keyword>
<name>A0A6N3DQ02_CLOSY</name>
<dbReference type="Gene3D" id="1.10.246.180">
    <property type="match status" value="1"/>
</dbReference>
<feature type="signal peptide" evidence="6">
    <location>
        <begin position="1"/>
        <end position="22"/>
    </location>
</feature>
<dbReference type="InterPro" id="IPR050884">
    <property type="entry name" value="CNP_phosphodiesterase-III"/>
</dbReference>
<dbReference type="AlphaFoldDB" id="A0A6N3DQ02"/>
<dbReference type="PANTHER" id="PTHR42988">
    <property type="entry name" value="PHOSPHOHYDROLASE"/>
    <property type="match status" value="1"/>
</dbReference>
<dbReference type="GO" id="GO:0016787">
    <property type="term" value="F:hydrolase activity"/>
    <property type="evidence" value="ECO:0007669"/>
    <property type="project" value="UniProtKB-KW"/>
</dbReference>
<gene>
    <name evidence="9" type="ORF">CSLFYP84_01863</name>
</gene>
<dbReference type="PANTHER" id="PTHR42988:SF2">
    <property type="entry name" value="CYCLIC NUCLEOTIDE PHOSPHODIESTERASE CBUA0032-RELATED"/>
    <property type="match status" value="1"/>
</dbReference>
<evidence type="ECO:0000256" key="2">
    <source>
        <dbReference type="ARBA" id="ARBA00022801"/>
    </source>
</evidence>
<dbReference type="PROSITE" id="PS51257">
    <property type="entry name" value="PROKAR_LIPOPROTEIN"/>
    <property type="match status" value="1"/>
</dbReference>
<keyword evidence="2" id="KW-0378">Hydrolase</keyword>
<dbReference type="SUPFAM" id="SSF56300">
    <property type="entry name" value="Metallo-dependent phosphatases"/>
    <property type="match status" value="1"/>
</dbReference>
<dbReference type="Pfam" id="PF17839">
    <property type="entry name" value="CNP_C_terminal"/>
    <property type="match status" value="1"/>
</dbReference>
<feature type="domain" description="Cyclic nucleotide phosphodiesterase C-terminal" evidence="8">
    <location>
        <begin position="380"/>
        <end position="492"/>
    </location>
</feature>
<dbReference type="Pfam" id="PF00149">
    <property type="entry name" value="Metallophos"/>
    <property type="match status" value="1"/>
</dbReference>
<evidence type="ECO:0000259" key="7">
    <source>
        <dbReference type="Pfam" id="PF00149"/>
    </source>
</evidence>
<evidence type="ECO:0000313" key="9">
    <source>
        <dbReference type="EMBL" id="VYU31346.1"/>
    </source>
</evidence>
<organism evidence="9">
    <name type="scientific">Clostridium symbiosum</name>
    <name type="common">Bacteroides symbiosus</name>
    <dbReference type="NCBI Taxonomy" id="1512"/>
    <lineage>
        <taxon>Bacteria</taxon>
        <taxon>Bacillati</taxon>
        <taxon>Bacillota</taxon>
        <taxon>Clostridia</taxon>
        <taxon>Lachnospirales</taxon>
        <taxon>Lachnospiraceae</taxon>
        <taxon>Otoolea</taxon>
    </lineage>
</organism>
<evidence type="ECO:0000256" key="1">
    <source>
        <dbReference type="ARBA" id="ARBA00022723"/>
    </source>
</evidence>
<evidence type="ECO:0000259" key="8">
    <source>
        <dbReference type="Pfam" id="PF17839"/>
    </source>
</evidence>
<reference evidence="9" key="1">
    <citation type="submission" date="2019-11" db="EMBL/GenBank/DDBJ databases">
        <authorList>
            <person name="Feng L."/>
        </authorList>
    </citation>
    <scope>NUCLEOTIDE SEQUENCE</scope>
    <source>
        <strain evidence="9">CsymbiosumLFYP84</strain>
    </source>
</reference>
<feature type="compositionally biased region" description="Polar residues" evidence="5">
    <location>
        <begin position="22"/>
        <end position="34"/>
    </location>
</feature>
<dbReference type="GO" id="GO:0046872">
    <property type="term" value="F:metal ion binding"/>
    <property type="evidence" value="ECO:0007669"/>
    <property type="project" value="UniProtKB-KW"/>
</dbReference>
<dbReference type="EMBL" id="CACRUA010000022">
    <property type="protein sequence ID" value="VYU31346.1"/>
    <property type="molecule type" value="Genomic_DNA"/>
</dbReference>
<dbReference type="RefSeq" id="WP_422108433.1">
    <property type="nucleotide sequence ID" value="NZ_CACRUA010000022.1"/>
</dbReference>
<evidence type="ECO:0000256" key="4">
    <source>
        <dbReference type="ARBA" id="ARBA00025742"/>
    </source>
</evidence>
<feature type="chain" id="PRO_5026977410" evidence="6">
    <location>
        <begin position="23"/>
        <end position="500"/>
    </location>
</feature>
<protein>
    <submittedName>
        <fullName evidence="9">Cyclic 3',5'-adenosine monophosphate phosphodiesterase</fullName>
    </submittedName>
</protein>
<dbReference type="InterPro" id="IPR040869">
    <property type="entry name" value="CNP_C"/>
</dbReference>
<accession>A0A6N3DQ02</accession>
<sequence>MKRYRKWAAVLAALCMMGTAGCASQTSDVPSEQPGSEGLTEPVSQETQEIIPESSREEAPSGSRPGGKETQPESTEETRETLPDDPDTFVQQKIIVATDIHYLAEELAGNRCQSFMSYVESGDGRVLQYGWEILDAFIDDVVEQKPDLVILTGDLTMNGEKQSHEELAQKLETLSENGIEVAVIPGNHDINNPYARKFTSDGTVKTDSITADEFAQIYSDFGYVAADSRDPASLSYLYKLDDYYWLLMLDSCQYDPVNRVGGMIRGETYDWMEKQLESAWEEGAQVITVSHHNLLDQSGVSREFYDDCTIEHNEEMIRMLYDYDVRLHLSGHLHLQHYKEDEDNGISEIVTGSLVMTPCHYGVLKIWNSGDIEYNAKSADVDGWAKRNSYKNRDLADFRTFSERFLNQVTYRNAVLDLRKHTMERRLFFSDEKIDEMARFYAKLCVYYYGGRMFEIADSVQNEKAYEYWTSIDYVSDLSDFLRNILEDDAKDFSHLTIHY</sequence>
<keyword evidence="6" id="KW-0732">Signal</keyword>
<evidence type="ECO:0000256" key="6">
    <source>
        <dbReference type="SAM" id="SignalP"/>
    </source>
</evidence>
<evidence type="ECO:0000256" key="3">
    <source>
        <dbReference type="ARBA" id="ARBA00023004"/>
    </source>
</evidence>
<dbReference type="Gene3D" id="3.60.21.10">
    <property type="match status" value="1"/>
</dbReference>
<evidence type="ECO:0000256" key="5">
    <source>
        <dbReference type="SAM" id="MobiDB-lite"/>
    </source>
</evidence>
<dbReference type="InterPro" id="IPR029052">
    <property type="entry name" value="Metallo-depent_PP-like"/>
</dbReference>
<feature type="compositionally biased region" description="Basic and acidic residues" evidence="5">
    <location>
        <begin position="66"/>
        <end position="82"/>
    </location>
</feature>
<keyword evidence="3" id="KW-0408">Iron</keyword>
<dbReference type="InterPro" id="IPR004843">
    <property type="entry name" value="Calcineurin-like_PHP"/>
</dbReference>
<comment type="similarity">
    <text evidence="4">Belongs to the cyclic nucleotide phosphodiesterase class-III family.</text>
</comment>
<proteinExistence type="inferred from homology"/>
<feature type="region of interest" description="Disordered" evidence="5">
    <location>
        <begin position="22"/>
        <end position="89"/>
    </location>
</feature>
<feature type="domain" description="Calcineurin-like phosphoesterase" evidence="7">
    <location>
        <begin position="93"/>
        <end position="334"/>
    </location>
</feature>